<accession>A0ACD1IU28</accession>
<organism evidence="1 2">
    <name type="scientific">Aspergillus costaricaensis CBS 115574</name>
    <dbReference type="NCBI Taxonomy" id="1448317"/>
    <lineage>
        <taxon>Eukaryota</taxon>
        <taxon>Fungi</taxon>
        <taxon>Dikarya</taxon>
        <taxon>Ascomycota</taxon>
        <taxon>Pezizomycotina</taxon>
        <taxon>Eurotiomycetes</taxon>
        <taxon>Eurotiomycetidae</taxon>
        <taxon>Eurotiales</taxon>
        <taxon>Aspergillaceae</taxon>
        <taxon>Aspergillus</taxon>
        <taxon>Aspergillus subgen. Circumdati</taxon>
    </lineage>
</organism>
<gene>
    <name evidence="1" type="ORF">BO79DRAFT_272694</name>
</gene>
<dbReference type="Proteomes" id="UP000249748">
    <property type="component" value="Unassembled WGS sequence"/>
</dbReference>
<evidence type="ECO:0000313" key="2">
    <source>
        <dbReference type="Proteomes" id="UP000249748"/>
    </source>
</evidence>
<reference evidence="1" key="1">
    <citation type="submission" date="2018-02" db="EMBL/GenBank/DDBJ databases">
        <title>The genomes of Aspergillus section Nigri reveals drivers in fungal speciation.</title>
        <authorList>
            <consortium name="DOE Joint Genome Institute"/>
            <person name="Vesth T.C."/>
            <person name="Nybo J."/>
            <person name="Theobald S."/>
            <person name="Brandl J."/>
            <person name="Frisvad J.C."/>
            <person name="Nielsen K.F."/>
            <person name="Lyhne E.K."/>
            <person name="Kogle M.E."/>
            <person name="Kuo A."/>
            <person name="Riley R."/>
            <person name="Clum A."/>
            <person name="Nolan M."/>
            <person name="Lipzen A."/>
            <person name="Salamov A."/>
            <person name="Henrissat B."/>
            <person name="Wiebenga A."/>
            <person name="De vries R.P."/>
            <person name="Grigoriev I.V."/>
            <person name="Mortensen U.H."/>
            <person name="Andersen M.R."/>
            <person name="Baker S.E."/>
        </authorList>
    </citation>
    <scope>NUCLEOTIDE SEQUENCE</scope>
    <source>
        <strain evidence="1">CBS 115574</strain>
    </source>
</reference>
<dbReference type="EMBL" id="KZ824537">
    <property type="protein sequence ID" value="RAK93255.1"/>
    <property type="molecule type" value="Genomic_DNA"/>
</dbReference>
<protein>
    <submittedName>
        <fullName evidence="1">Uncharacterized protein</fullName>
    </submittedName>
</protein>
<name>A0ACD1IU28_9EURO</name>
<keyword evidence="2" id="KW-1185">Reference proteome</keyword>
<evidence type="ECO:0000313" key="1">
    <source>
        <dbReference type="EMBL" id="RAK93255.1"/>
    </source>
</evidence>
<proteinExistence type="predicted"/>
<sequence>MPAVRLRFRQSVKPELWSRKLSESHACLPPVQSISGQAVLRPVAFDCPFELGQITESTYWPGCSKVSRRTLGSLIMLEIEGFFYGVLLCSMLDVMRRMEFCIPSPQLTGPLARYWLLGALSPHGTSTIPHELGRGRKPYQCDIFVRSGVASWLGPELHGWEQW</sequence>